<dbReference type="GO" id="GO:0007059">
    <property type="term" value="P:chromosome segregation"/>
    <property type="evidence" value="ECO:0007669"/>
    <property type="project" value="TreeGrafter"/>
</dbReference>
<dbReference type="SUPFAM" id="SSF110849">
    <property type="entry name" value="ParB/Sulfiredoxin"/>
    <property type="match status" value="1"/>
</dbReference>
<protein>
    <submittedName>
        <fullName evidence="3">Chromosome partitioning protein parB</fullName>
    </submittedName>
</protein>
<dbReference type="GO" id="GO:0005694">
    <property type="term" value="C:chromosome"/>
    <property type="evidence" value="ECO:0007669"/>
    <property type="project" value="TreeGrafter"/>
</dbReference>
<organism evidence="3 4">
    <name type="scientific">Legionella shakespearei DSM 23087</name>
    <dbReference type="NCBI Taxonomy" id="1122169"/>
    <lineage>
        <taxon>Bacteria</taxon>
        <taxon>Pseudomonadati</taxon>
        <taxon>Pseudomonadota</taxon>
        <taxon>Gammaproteobacteria</taxon>
        <taxon>Legionellales</taxon>
        <taxon>Legionellaceae</taxon>
        <taxon>Legionella</taxon>
    </lineage>
</organism>
<dbReference type="STRING" id="1122169.Lsha_1549"/>
<evidence type="ECO:0000259" key="2">
    <source>
        <dbReference type="SMART" id="SM00470"/>
    </source>
</evidence>
<comment type="caution">
    <text evidence="3">The sequence shown here is derived from an EMBL/GenBank/DDBJ whole genome shotgun (WGS) entry which is preliminary data.</text>
</comment>
<comment type="similarity">
    <text evidence="1">Belongs to the ParB family.</text>
</comment>
<name>A0A0W0YV94_9GAMM</name>
<feature type="domain" description="ParB-like N-terminal" evidence="2">
    <location>
        <begin position="28"/>
        <end position="126"/>
    </location>
</feature>
<dbReference type="InterPro" id="IPR036086">
    <property type="entry name" value="ParB/Sulfiredoxin_sf"/>
</dbReference>
<evidence type="ECO:0000256" key="1">
    <source>
        <dbReference type="ARBA" id="ARBA00006295"/>
    </source>
</evidence>
<dbReference type="PATRIC" id="fig|1122169.6.peg.1782"/>
<dbReference type="NCBIfam" id="TIGR00180">
    <property type="entry name" value="parB_part"/>
    <property type="match status" value="1"/>
</dbReference>
<dbReference type="EMBL" id="LNYW01000043">
    <property type="protein sequence ID" value="KTD60832.1"/>
    <property type="molecule type" value="Genomic_DNA"/>
</dbReference>
<dbReference type="InterPro" id="IPR004437">
    <property type="entry name" value="ParB/RepB/Spo0J"/>
</dbReference>
<reference evidence="3 4" key="1">
    <citation type="submission" date="2015-11" db="EMBL/GenBank/DDBJ databases">
        <title>Genomic analysis of 38 Legionella species identifies large and diverse effector repertoires.</title>
        <authorList>
            <person name="Burstein D."/>
            <person name="Amaro F."/>
            <person name="Zusman T."/>
            <person name="Lifshitz Z."/>
            <person name="Cohen O."/>
            <person name="Gilbert J.A."/>
            <person name="Pupko T."/>
            <person name="Shuman H.A."/>
            <person name="Segal G."/>
        </authorList>
    </citation>
    <scope>NUCLEOTIDE SEQUENCE [LARGE SCALE GENOMIC DNA]</scope>
    <source>
        <strain evidence="3 4">ATCC 49655</strain>
    </source>
</reference>
<dbReference type="InterPro" id="IPR050336">
    <property type="entry name" value="Chromosome_partition/occlusion"/>
</dbReference>
<dbReference type="InterPro" id="IPR003115">
    <property type="entry name" value="ParB_N"/>
</dbReference>
<dbReference type="PANTHER" id="PTHR33375:SF1">
    <property type="entry name" value="CHROMOSOME-PARTITIONING PROTEIN PARB-RELATED"/>
    <property type="match status" value="1"/>
</dbReference>
<evidence type="ECO:0000313" key="4">
    <source>
        <dbReference type="Proteomes" id="UP000054600"/>
    </source>
</evidence>
<dbReference type="Gene3D" id="3.90.1530.30">
    <property type="match status" value="1"/>
</dbReference>
<dbReference type="SMART" id="SM00470">
    <property type="entry name" value="ParB"/>
    <property type="match status" value="1"/>
</dbReference>
<dbReference type="PANTHER" id="PTHR33375">
    <property type="entry name" value="CHROMOSOME-PARTITIONING PROTEIN PARB-RELATED"/>
    <property type="match status" value="1"/>
</dbReference>
<dbReference type="InterPro" id="IPR037972">
    <property type="entry name" value="RepB_N"/>
</dbReference>
<proteinExistence type="inferred from homology"/>
<gene>
    <name evidence="3" type="primary">parB_2</name>
    <name evidence="3" type="ORF">Lsha_1549</name>
</gene>
<evidence type="ECO:0000313" key="3">
    <source>
        <dbReference type="EMBL" id="KTD60832.1"/>
    </source>
</evidence>
<dbReference type="AlphaFoldDB" id="A0A0W0YV94"/>
<dbReference type="eggNOG" id="COG1475">
    <property type="taxonomic scope" value="Bacteria"/>
</dbReference>
<dbReference type="Pfam" id="PF02195">
    <property type="entry name" value="ParB_N"/>
    <property type="match status" value="1"/>
</dbReference>
<dbReference type="CDD" id="cd16405">
    <property type="entry name" value="RepB_like_N"/>
    <property type="match status" value="1"/>
</dbReference>
<dbReference type="Proteomes" id="UP000054600">
    <property type="component" value="Unassembled WGS sequence"/>
</dbReference>
<keyword evidence="4" id="KW-1185">Reference proteome</keyword>
<dbReference type="Gene3D" id="1.10.10.2830">
    <property type="match status" value="1"/>
</dbReference>
<accession>A0A0W0YV94</accession>
<dbReference type="GO" id="GO:0003677">
    <property type="term" value="F:DNA binding"/>
    <property type="evidence" value="ECO:0007669"/>
    <property type="project" value="InterPro"/>
</dbReference>
<sequence>MQNFCLSDVILERFQNAEIELGNSEHIVKLDCEKIDTWVFRDRKPFELGDIDQLAMSINHGGQCQPIIVVKASEVFKPKDNPNVDYVVIAGYRRWMACKKYDLKVQAIVRNITFEQAITVLVSENEKENVSDYSKGMFYNTLLNTEEMSPEILSERLNINLSTLNMYLSFAQVPIEIWNAVGDISRVSARTAAVINQIASKGTMYIEALMAIAKKISHGYGEKRIRESVNNIIDKQLKRIHQVLDHKLKFNGKTIMSVHQGRMKFDDSLVNHKKYGELIEKLEKDITDFANFYLNESKH</sequence>